<sequence length="99" mass="11682" precursor="true">MINISIQRVKPLNFTIDLFFIIELLIALIVVFLIVTIKMECVKIGYEIYNLSQDIEVKKLKMQELVELRDSMAQPEKLLQYSTSLELYPPKPDRIFYVE</sequence>
<evidence type="ECO:0000313" key="3">
    <source>
        <dbReference type="Proteomes" id="UP000007039"/>
    </source>
</evidence>
<dbReference type="STRING" id="768670.Calni_1732"/>
<dbReference type="EMBL" id="CP002347">
    <property type="protein sequence ID" value="ADR19638.1"/>
    <property type="molecule type" value="Genomic_DNA"/>
</dbReference>
<organism evidence="2 3">
    <name type="scientific">Calditerrivibrio nitroreducens (strain DSM 19672 / NBRC 101217 / Yu37-1)</name>
    <dbReference type="NCBI Taxonomy" id="768670"/>
    <lineage>
        <taxon>Bacteria</taxon>
        <taxon>Pseudomonadati</taxon>
        <taxon>Deferribacterota</taxon>
        <taxon>Deferribacteres</taxon>
        <taxon>Deferribacterales</taxon>
        <taxon>Calditerrivibrionaceae</taxon>
    </lineage>
</organism>
<evidence type="ECO:0000256" key="1">
    <source>
        <dbReference type="SAM" id="Phobius"/>
    </source>
</evidence>
<feature type="transmembrane region" description="Helical" evidence="1">
    <location>
        <begin position="12"/>
        <end position="35"/>
    </location>
</feature>
<evidence type="ECO:0008006" key="4">
    <source>
        <dbReference type="Google" id="ProtNLM"/>
    </source>
</evidence>
<name>E4TFY2_CALNY</name>
<keyword evidence="1" id="KW-0812">Transmembrane</keyword>
<dbReference type="KEGG" id="cni:Calni_1732"/>
<reference key="1">
    <citation type="submission" date="2010-11" db="EMBL/GenBank/DDBJ databases">
        <title>The complete genome of chromosome of Calditerrivibrio nitroreducens DSM 19672.</title>
        <authorList>
            <consortium name="US DOE Joint Genome Institute (JGI-PGF)"/>
            <person name="Lucas S."/>
            <person name="Copeland A."/>
            <person name="Lapidus A."/>
            <person name="Bruce D."/>
            <person name="Goodwin L."/>
            <person name="Pitluck S."/>
            <person name="Kyrpides N."/>
            <person name="Mavromatis K."/>
            <person name="Ivanova N."/>
            <person name="Mikhailova N."/>
            <person name="Zeytun A."/>
            <person name="Brettin T."/>
            <person name="Detter J.C."/>
            <person name="Tapia R."/>
            <person name="Han C."/>
            <person name="Land M."/>
            <person name="Hauser L."/>
            <person name="Markowitz V."/>
            <person name="Cheng J.-F."/>
            <person name="Hugenholtz P."/>
            <person name="Woyke T."/>
            <person name="Wu D."/>
            <person name="Spring S."/>
            <person name="Schroeder M."/>
            <person name="Brambilla E."/>
            <person name="Klenk H.-P."/>
            <person name="Eisen J.A."/>
        </authorList>
    </citation>
    <scope>NUCLEOTIDE SEQUENCE [LARGE SCALE GENOMIC DNA]</scope>
    <source>
        <strain>DSM 19672</strain>
    </source>
</reference>
<reference evidence="2 3" key="2">
    <citation type="journal article" date="2011" name="Stand. Genomic Sci.">
        <title>Complete genome sequence of Calditerrivibrio nitroreducens type strain (Yu37-1).</title>
        <authorList>
            <person name="Pitluck S."/>
            <person name="Sikorski J."/>
            <person name="Zeytun A."/>
            <person name="Lapidus A."/>
            <person name="Nolan M."/>
            <person name="Lucas S."/>
            <person name="Hammon N."/>
            <person name="Deshpande S."/>
            <person name="Cheng J.F."/>
            <person name="Tapia R."/>
            <person name="Han C."/>
            <person name="Goodwin L."/>
            <person name="Liolios K."/>
            <person name="Pagani I."/>
            <person name="Ivanova N."/>
            <person name="Mavromatis K."/>
            <person name="Pati A."/>
            <person name="Chen A."/>
            <person name="Palaniappan K."/>
            <person name="Hauser L."/>
            <person name="Chang Y.J."/>
            <person name="Jeffries C.D."/>
            <person name="Detter J.C."/>
            <person name="Brambilla E."/>
            <person name="Djao O.D."/>
            <person name="Rohde M."/>
            <person name="Spring S."/>
            <person name="Goker M."/>
            <person name="Woyke T."/>
            <person name="Bristow J."/>
            <person name="Eisen J.A."/>
            <person name="Markowitz V."/>
            <person name="Hugenholtz P."/>
            <person name="Kyrpides N.C."/>
            <person name="Klenk H.P."/>
            <person name="Land M."/>
        </authorList>
    </citation>
    <scope>NUCLEOTIDE SEQUENCE [LARGE SCALE GENOMIC DNA]</scope>
    <source>
        <strain evidence="3">DSM 19672 / NBRC 101217 / Yu37-1</strain>
    </source>
</reference>
<evidence type="ECO:0000313" key="2">
    <source>
        <dbReference type="EMBL" id="ADR19638.1"/>
    </source>
</evidence>
<keyword evidence="1" id="KW-0472">Membrane</keyword>
<dbReference type="HOGENOM" id="CLU_2315011_0_0_0"/>
<proteinExistence type="predicted"/>
<dbReference type="Proteomes" id="UP000007039">
    <property type="component" value="Chromosome"/>
</dbReference>
<keyword evidence="3" id="KW-1185">Reference proteome</keyword>
<keyword evidence="1" id="KW-1133">Transmembrane helix</keyword>
<dbReference type="AlphaFoldDB" id="E4TFY2"/>
<gene>
    <name evidence="2" type="ordered locus">Calni_1732</name>
</gene>
<dbReference type="RefSeq" id="WP_013451849.1">
    <property type="nucleotide sequence ID" value="NC_014758.1"/>
</dbReference>
<accession>E4TFY2</accession>
<protein>
    <recommendedName>
        <fullName evidence="4">Cell division protein FtsL</fullName>
    </recommendedName>
</protein>